<dbReference type="Proteomes" id="UP001160334">
    <property type="component" value="Unassembled WGS sequence"/>
</dbReference>
<reference evidence="1 2" key="1">
    <citation type="submission" date="2023-04" db="EMBL/GenBank/DDBJ databases">
        <title>Forest soil microbial communities from Buena Vista Peninsula, Colon Province, Panama.</title>
        <authorList>
            <person name="Bouskill N."/>
        </authorList>
    </citation>
    <scope>NUCLEOTIDE SEQUENCE [LARGE SCALE GENOMIC DNA]</scope>
    <source>
        <strain evidence="1 2">CFH S0262</strain>
    </source>
</reference>
<accession>A0ABT6MEW3</accession>
<proteinExistence type="predicted"/>
<comment type="caution">
    <text evidence="1">The sequence shown here is derived from an EMBL/GenBank/DDBJ whole genome shotgun (WGS) entry which is preliminary data.</text>
</comment>
<gene>
    <name evidence="1" type="ORF">M2280_004096</name>
</gene>
<name>A0ABT6MEW3_9NOCA</name>
<organism evidence="1 2">
    <name type="scientific">Prescottella agglutinans</name>
    <dbReference type="NCBI Taxonomy" id="1644129"/>
    <lineage>
        <taxon>Bacteria</taxon>
        <taxon>Bacillati</taxon>
        <taxon>Actinomycetota</taxon>
        <taxon>Actinomycetes</taxon>
        <taxon>Mycobacteriales</taxon>
        <taxon>Nocardiaceae</taxon>
        <taxon>Prescottella</taxon>
    </lineage>
</organism>
<keyword evidence="2" id="KW-1185">Reference proteome</keyword>
<sequence length="84" mass="9119">MTLRVTVTGAKVGDKLRCPGCDESLTLDWADGWTSSSGLTCSPPWTTHSDHITTRMASTSEIPQADEPCSLCGTRGHESHWHYG</sequence>
<protein>
    <submittedName>
        <fullName evidence="1">Uncharacterized protein</fullName>
    </submittedName>
</protein>
<evidence type="ECO:0000313" key="1">
    <source>
        <dbReference type="EMBL" id="MDH6282859.1"/>
    </source>
</evidence>
<evidence type="ECO:0000313" key="2">
    <source>
        <dbReference type="Proteomes" id="UP001160334"/>
    </source>
</evidence>
<dbReference type="EMBL" id="JARXVC010000011">
    <property type="protein sequence ID" value="MDH6282859.1"/>
    <property type="molecule type" value="Genomic_DNA"/>
</dbReference>